<keyword evidence="1" id="KW-0472">Membrane</keyword>
<name>A0A1H9HGQ7_9LACT</name>
<feature type="transmembrane region" description="Helical" evidence="1">
    <location>
        <begin position="7"/>
        <end position="26"/>
    </location>
</feature>
<keyword evidence="1" id="KW-0812">Transmembrane</keyword>
<organism evidence="2 3">
    <name type="scientific">Granulicatella balaenopterae</name>
    <dbReference type="NCBI Taxonomy" id="137733"/>
    <lineage>
        <taxon>Bacteria</taxon>
        <taxon>Bacillati</taxon>
        <taxon>Bacillota</taxon>
        <taxon>Bacilli</taxon>
        <taxon>Lactobacillales</taxon>
        <taxon>Carnobacteriaceae</taxon>
        <taxon>Granulicatella</taxon>
    </lineage>
</organism>
<dbReference type="Proteomes" id="UP000198556">
    <property type="component" value="Unassembled WGS sequence"/>
</dbReference>
<feature type="transmembrane region" description="Helical" evidence="1">
    <location>
        <begin position="609"/>
        <end position="631"/>
    </location>
</feature>
<proteinExistence type="predicted"/>
<dbReference type="OrthoDB" id="2824371at2"/>
<sequence length="648" mass="74929">MKKIKLIIFPILMFILLMLIGELFVWNVDSFETNYIRTTFCLRPNQEKDKMFKDLQQTAKKHHLEIFTLERDIKSIRNENVTVYGNEQVAQILKDKSEIKAGAFTSMTLGDVQVSFKELDEYPHPDLYTEYYLIGDIEDARLYKKELINQYDGSFPREGYLYFNPSVTMVVMFSLVSVFLIILSLFHSNLIKKEVLLRFVYGDSIDSIIAKNIIGETSYFVGVFVILFATLKYVGKIQVDYKIHVTLALFVAYLLLNALIYLRLKFIDYKRSLNNAENNKIFLQFSYIFQAVLSFGVIILLAFSIEMISTSVNYISQKDFFEERSSYSYVNNNLSMNQAETEGEDCFIEQEKYISNFLKEWDDKRFSLNYCGEGDFTNRPIIYANGQALSYIEEHLTDINGQFSDDKINFLVPSTNSVQANADLEMLSNMYFGEDTECVASATYSTGNIIAIARELVIYSNYYKNPLIILDLRHDKEFPFNDIYFNQLAMYEIDDESWENHIAQSNVDVLTSHKTNVYEYYQTFLYSSIRFLILGLVFLTILTILYFIMLKSILTLVIKFKSKELLLKTVLGYTLLEKYGQVYLYSLMPLVIALLASMVAVVFLQLTNILAIVIAGVVTLGLALMIVTHLIKKIDQENIRKNIYSGGL</sequence>
<gene>
    <name evidence="2" type="ORF">SAMN05421767_10296</name>
</gene>
<dbReference type="RefSeq" id="WP_089745736.1">
    <property type="nucleotide sequence ID" value="NZ_FOGF01000002.1"/>
</dbReference>
<evidence type="ECO:0000313" key="3">
    <source>
        <dbReference type="Proteomes" id="UP000198556"/>
    </source>
</evidence>
<evidence type="ECO:0000256" key="1">
    <source>
        <dbReference type="SAM" id="Phobius"/>
    </source>
</evidence>
<feature type="transmembrane region" description="Helical" evidence="1">
    <location>
        <begin position="243"/>
        <end position="264"/>
    </location>
</feature>
<evidence type="ECO:0000313" key="2">
    <source>
        <dbReference type="EMBL" id="SEQ61487.1"/>
    </source>
</evidence>
<feature type="transmembrane region" description="Helical" evidence="1">
    <location>
        <begin position="531"/>
        <end position="558"/>
    </location>
</feature>
<reference evidence="2 3" key="1">
    <citation type="submission" date="2016-10" db="EMBL/GenBank/DDBJ databases">
        <authorList>
            <person name="de Groot N.N."/>
        </authorList>
    </citation>
    <scope>NUCLEOTIDE SEQUENCE [LARGE SCALE GENOMIC DNA]</scope>
    <source>
        <strain evidence="2 3">DSM 15827</strain>
    </source>
</reference>
<feature type="transmembrane region" description="Helical" evidence="1">
    <location>
        <begin position="285"/>
        <end position="305"/>
    </location>
</feature>
<dbReference type="STRING" id="137733.SAMN05421767_10296"/>
<accession>A0A1H9HGQ7</accession>
<feature type="transmembrane region" description="Helical" evidence="1">
    <location>
        <begin position="208"/>
        <end position="231"/>
    </location>
</feature>
<keyword evidence="1" id="KW-1133">Transmembrane helix</keyword>
<dbReference type="EMBL" id="FOGF01000002">
    <property type="protein sequence ID" value="SEQ61487.1"/>
    <property type="molecule type" value="Genomic_DNA"/>
</dbReference>
<protein>
    <submittedName>
        <fullName evidence="2">Uncharacterized protein</fullName>
    </submittedName>
</protein>
<keyword evidence="3" id="KW-1185">Reference proteome</keyword>
<dbReference type="AlphaFoldDB" id="A0A1H9HGQ7"/>
<feature type="transmembrane region" description="Helical" evidence="1">
    <location>
        <begin position="167"/>
        <end position="187"/>
    </location>
</feature>
<feature type="transmembrane region" description="Helical" evidence="1">
    <location>
        <begin position="582"/>
        <end position="603"/>
    </location>
</feature>